<dbReference type="EMBL" id="CAFZ01000853">
    <property type="protein sequence ID" value="CCA76593.1"/>
    <property type="molecule type" value="Genomic_DNA"/>
</dbReference>
<dbReference type="Proteomes" id="UP000007148">
    <property type="component" value="Unassembled WGS sequence"/>
</dbReference>
<dbReference type="InParanoid" id="G4TZ50"/>
<dbReference type="AlphaFoldDB" id="G4TZ50"/>
<name>G4TZ50_SERID</name>
<dbReference type="HOGENOM" id="CLU_2172025_0_0_1"/>
<reference evidence="1 2" key="1">
    <citation type="journal article" date="2011" name="PLoS Pathog.">
        <title>Endophytic Life Strategies Decoded by Genome and Transcriptome Analyses of the Mutualistic Root Symbiont Piriformospora indica.</title>
        <authorList>
            <person name="Zuccaro A."/>
            <person name="Lahrmann U."/>
            <person name="Guldener U."/>
            <person name="Langen G."/>
            <person name="Pfiffi S."/>
            <person name="Biedenkopf D."/>
            <person name="Wong P."/>
            <person name="Samans B."/>
            <person name="Grimm C."/>
            <person name="Basiewicz M."/>
            <person name="Murat C."/>
            <person name="Martin F."/>
            <person name="Kogel K.H."/>
        </authorList>
    </citation>
    <scope>NUCLEOTIDE SEQUENCE [LARGE SCALE GENOMIC DNA]</scope>
    <source>
        <strain evidence="1 2">DSM 11827</strain>
    </source>
</reference>
<evidence type="ECO:0000313" key="2">
    <source>
        <dbReference type="Proteomes" id="UP000007148"/>
    </source>
</evidence>
<organism evidence="1 2">
    <name type="scientific">Serendipita indica (strain DSM 11827)</name>
    <name type="common">Root endophyte fungus</name>
    <name type="synonym">Piriformospora indica</name>
    <dbReference type="NCBI Taxonomy" id="1109443"/>
    <lineage>
        <taxon>Eukaryota</taxon>
        <taxon>Fungi</taxon>
        <taxon>Dikarya</taxon>
        <taxon>Basidiomycota</taxon>
        <taxon>Agaricomycotina</taxon>
        <taxon>Agaricomycetes</taxon>
        <taxon>Sebacinales</taxon>
        <taxon>Serendipitaceae</taxon>
        <taxon>Serendipita</taxon>
    </lineage>
</organism>
<accession>G4TZ50</accession>
<gene>
    <name evidence="1" type="ORF">PIIN_10584</name>
</gene>
<protein>
    <submittedName>
        <fullName evidence="1">Uncharacterized protein</fullName>
    </submittedName>
</protein>
<comment type="caution">
    <text evidence="1">The sequence shown here is derived from an EMBL/GenBank/DDBJ whole genome shotgun (WGS) entry which is preliminary data.</text>
</comment>
<keyword evidence="2" id="KW-1185">Reference proteome</keyword>
<evidence type="ECO:0000313" key="1">
    <source>
        <dbReference type="EMBL" id="CCA76593.1"/>
    </source>
</evidence>
<proteinExistence type="predicted"/>
<sequence>MASCGQGAFSSVFENTASGVEDRDICSDLIALTLFGRLLDGGGSIFVGHCQAAGPRKCLKFMVSGFHIWPSIACREAQDGWIAPSMRYPLPISCARSPPCSGGFHLEFVA</sequence>